<name>A0A1B2ID58_9CAUD</name>
<dbReference type="EMBL" id="KX397368">
    <property type="protein sequence ID" value="ANZ49217.1"/>
    <property type="molecule type" value="Genomic_DNA"/>
</dbReference>
<evidence type="ECO:0000259" key="1">
    <source>
        <dbReference type="Pfam" id="PF22751"/>
    </source>
</evidence>
<dbReference type="InterPro" id="IPR054495">
    <property type="entry name" value="DUF488-N3a"/>
</dbReference>
<dbReference type="Proteomes" id="UP000203302">
    <property type="component" value="Segment"/>
</dbReference>
<gene>
    <name evidence="2" type="ORF">HUXLEY_135</name>
</gene>
<feature type="domain" description="DUF488" evidence="1">
    <location>
        <begin position="25"/>
        <end position="103"/>
    </location>
</feature>
<evidence type="ECO:0000313" key="2">
    <source>
        <dbReference type="EMBL" id="ANZ49217.1"/>
    </source>
</evidence>
<evidence type="ECO:0000313" key="3">
    <source>
        <dbReference type="Proteomes" id="UP000203302"/>
    </source>
</evidence>
<accession>A0A1B2ID58</accession>
<protein>
    <recommendedName>
        <fullName evidence="1">DUF488 domain-containing protein</fullName>
    </recommendedName>
</protein>
<proteinExistence type="predicted"/>
<reference evidence="3" key="1">
    <citation type="submission" date="2016-06" db="EMBL/GenBank/DDBJ databases">
        <authorList>
            <person name="Berg J.A."/>
            <person name="Grossarth S.E."/>
            <person name="Jarvis T.M."/>
            <person name="Merrill B.D."/>
            <person name="Breakwell D.P."/>
            <person name="Hope S."/>
            <person name="Grose J.H."/>
        </authorList>
    </citation>
    <scope>NUCLEOTIDE SEQUENCE [LARGE SCALE GENOMIC DNA]</scope>
</reference>
<dbReference type="KEGG" id="vg:29069257"/>
<dbReference type="OrthoDB" id="25132at10239"/>
<dbReference type="RefSeq" id="YP_009293103.1">
    <property type="nucleotide sequence ID" value="NC_031127.1"/>
</dbReference>
<dbReference type="GeneID" id="29069257"/>
<sequence>MQIAKWRKAKSLFPAVPLIDVTVKSGIKALAPTWDFLMVYKNSDKGPEAEDAYTKKYKSRIQQLKQDDPDVMLELLYQDEIILMCYCPSGKFCHRLLLVDEFKALGDEHNVEVTYEGEIT</sequence>
<dbReference type="Pfam" id="PF22751">
    <property type="entry name" value="DUF488-N3a"/>
    <property type="match status" value="1"/>
</dbReference>
<organism evidence="2 3">
    <name type="scientific">Erwinia phage vB_EamM_Huxley</name>
    <dbReference type="NCBI Taxonomy" id="1883373"/>
    <lineage>
        <taxon>Viruses</taxon>
        <taxon>Duplodnaviria</taxon>
        <taxon>Heunggongvirae</taxon>
        <taxon>Uroviricota</taxon>
        <taxon>Caudoviricetes</taxon>
        <taxon>Chimalliviridae</taxon>
        <taxon>Machinavirus</taxon>
        <taxon>Machinavirus machina</taxon>
    </lineage>
</organism>